<dbReference type="SMART" id="SM00388">
    <property type="entry name" value="HisKA"/>
    <property type="match status" value="1"/>
</dbReference>
<dbReference type="AlphaFoldDB" id="F3YUS9"/>
<dbReference type="InterPro" id="IPR036890">
    <property type="entry name" value="HATPase_C_sf"/>
</dbReference>
<comment type="catalytic activity">
    <reaction evidence="1">
        <text>ATP + protein L-histidine = ADP + protein N-phospho-L-histidine.</text>
        <dbReference type="EC" id="2.7.13.3"/>
    </reaction>
</comment>
<dbReference type="GO" id="GO:0016020">
    <property type="term" value="C:membrane"/>
    <property type="evidence" value="ECO:0007669"/>
    <property type="project" value="UniProtKB-SubCell"/>
</dbReference>
<dbReference type="GO" id="GO:0000156">
    <property type="term" value="F:phosphorelay response regulator activity"/>
    <property type="evidence" value="ECO:0007669"/>
    <property type="project" value="TreeGrafter"/>
</dbReference>
<keyword evidence="7 14" id="KW-0418">Kinase</keyword>
<evidence type="ECO:0000256" key="1">
    <source>
        <dbReference type="ARBA" id="ARBA00000085"/>
    </source>
</evidence>
<evidence type="ECO:0000259" key="12">
    <source>
        <dbReference type="PROSITE" id="PS50109"/>
    </source>
</evidence>
<dbReference type="PANTHER" id="PTHR42878">
    <property type="entry name" value="TWO-COMPONENT HISTIDINE KINASE"/>
    <property type="match status" value="1"/>
</dbReference>
<dbReference type="KEGG" id="daf:Desaf_0755"/>
<keyword evidence="4" id="KW-0597">Phosphoprotein</keyword>
<evidence type="ECO:0000256" key="5">
    <source>
        <dbReference type="ARBA" id="ARBA00022679"/>
    </source>
</evidence>
<feature type="transmembrane region" description="Helical" evidence="11">
    <location>
        <begin position="226"/>
        <end position="247"/>
    </location>
</feature>
<feature type="region of interest" description="Disordered" evidence="10">
    <location>
        <begin position="153"/>
        <end position="183"/>
    </location>
</feature>
<dbReference type="CDD" id="cd06225">
    <property type="entry name" value="HAMP"/>
    <property type="match status" value="1"/>
</dbReference>
<dbReference type="FunFam" id="3.30.565.10:FF:000006">
    <property type="entry name" value="Sensor histidine kinase WalK"/>
    <property type="match status" value="1"/>
</dbReference>
<dbReference type="EC" id="2.7.13.3" evidence="3"/>
<dbReference type="PRINTS" id="PR00344">
    <property type="entry name" value="BCTRLSENSOR"/>
</dbReference>
<dbReference type="EMBL" id="CP003221">
    <property type="protein sequence ID" value="EGJ49106.1"/>
    <property type="molecule type" value="Genomic_DNA"/>
</dbReference>
<dbReference type="STRING" id="690850.Desaf_0755"/>
<feature type="domain" description="Histidine kinase" evidence="12">
    <location>
        <begin position="305"/>
        <end position="524"/>
    </location>
</feature>
<comment type="subcellular location">
    <subcellularLocation>
        <location evidence="2">Membrane</location>
    </subcellularLocation>
</comment>
<evidence type="ECO:0000313" key="14">
    <source>
        <dbReference type="EMBL" id="EGJ49106.1"/>
    </source>
</evidence>
<evidence type="ECO:0000256" key="6">
    <source>
        <dbReference type="ARBA" id="ARBA00022741"/>
    </source>
</evidence>
<name>F3YUS9_DESAF</name>
<dbReference type="SMART" id="SM00304">
    <property type="entry name" value="HAMP"/>
    <property type="match status" value="1"/>
</dbReference>
<evidence type="ECO:0000256" key="2">
    <source>
        <dbReference type="ARBA" id="ARBA00004370"/>
    </source>
</evidence>
<keyword evidence="9" id="KW-0902">Two-component regulatory system</keyword>
<dbReference type="eggNOG" id="COG2205">
    <property type="taxonomic scope" value="Bacteria"/>
</dbReference>
<keyword evidence="15" id="KW-1185">Reference proteome</keyword>
<sequence>MESMPSKRFSPRFSITTKLLAWCVLLIAIFYAITAALMGRIKEIETLSSNIIGVHYKVVENSEIMAQQLITLLENKRRFEILGTAEHRQAYFRTLSEYQDRLREMLRLYPDIPEPWDTLYASLQSYLPEGWEERVDENGQALAGQAPVTESESLIRPGYSPAPVTQGQALQGDPAAPTGPPDFLPDDAVNKWLEILAQARVTNRKQMESGIMRLYDKARRAERTGFLGLTASLAIGIAGSLLIAFLLGRGLSELKRGIRRLGREGRLEPIRVLTSDELGELAQAFNRMTDQLRHEEQMRSDFISMLSHEIRTPLTSIREAVNLVKGGVLGDINEKQRKFLEISGKEVNRLSSLLTRLMNVSSLEARDMVLDLQPADPGALTAETSERMQPTAEAKGIVILVDSPDRLPQVKADTENVRQVLLNLIGNALKFSPARSVVMVRLKSDEPGQRVIFCVTDQGPGIPVEEQPFVFRKYYRAKGVRNSVDGAGLGLSISKRIVDAHGGDMWLESSPGQGSSFCFSLPSV</sequence>
<organism evidence="14 15">
    <name type="scientific">Desulfocurvibacter africanus subsp. africanus str. Walvis Bay</name>
    <dbReference type="NCBI Taxonomy" id="690850"/>
    <lineage>
        <taxon>Bacteria</taxon>
        <taxon>Pseudomonadati</taxon>
        <taxon>Thermodesulfobacteriota</taxon>
        <taxon>Desulfovibrionia</taxon>
        <taxon>Desulfovibrionales</taxon>
        <taxon>Desulfovibrionaceae</taxon>
        <taxon>Desulfocurvibacter</taxon>
    </lineage>
</organism>
<dbReference type="SUPFAM" id="SSF55874">
    <property type="entry name" value="ATPase domain of HSP90 chaperone/DNA topoisomerase II/histidine kinase"/>
    <property type="match status" value="1"/>
</dbReference>
<dbReference type="Proteomes" id="UP000007844">
    <property type="component" value="Chromosome"/>
</dbReference>
<evidence type="ECO:0000313" key="15">
    <source>
        <dbReference type="Proteomes" id="UP000007844"/>
    </source>
</evidence>
<evidence type="ECO:0000256" key="8">
    <source>
        <dbReference type="ARBA" id="ARBA00022840"/>
    </source>
</evidence>
<dbReference type="PROSITE" id="PS50109">
    <property type="entry name" value="HIS_KIN"/>
    <property type="match status" value="1"/>
</dbReference>
<evidence type="ECO:0000256" key="7">
    <source>
        <dbReference type="ARBA" id="ARBA00022777"/>
    </source>
</evidence>
<evidence type="ECO:0000256" key="4">
    <source>
        <dbReference type="ARBA" id="ARBA00022553"/>
    </source>
</evidence>
<keyword evidence="8" id="KW-0067">ATP-binding</keyword>
<protein>
    <recommendedName>
        <fullName evidence="3">histidine kinase</fullName>
        <ecNumber evidence="3">2.7.13.3</ecNumber>
    </recommendedName>
</protein>
<dbReference type="GO" id="GO:0000155">
    <property type="term" value="F:phosphorelay sensor kinase activity"/>
    <property type="evidence" value="ECO:0007669"/>
    <property type="project" value="InterPro"/>
</dbReference>
<dbReference type="SUPFAM" id="SSF47384">
    <property type="entry name" value="Homodimeric domain of signal transducing histidine kinase"/>
    <property type="match status" value="1"/>
</dbReference>
<evidence type="ECO:0000256" key="3">
    <source>
        <dbReference type="ARBA" id="ARBA00012438"/>
    </source>
</evidence>
<proteinExistence type="predicted"/>
<keyword evidence="5" id="KW-0808">Transferase</keyword>
<keyword evidence="6" id="KW-0547">Nucleotide-binding</keyword>
<accession>F3YUS9</accession>
<dbReference type="PROSITE" id="PS50885">
    <property type="entry name" value="HAMP"/>
    <property type="match status" value="1"/>
</dbReference>
<dbReference type="InterPro" id="IPR003661">
    <property type="entry name" value="HisK_dim/P_dom"/>
</dbReference>
<keyword evidence="11" id="KW-1133">Transmembrane helix</keyword>
<dbReference type="Pfam" id="PF00512">
    <property type="entry name" value="HisKA"/>
    <property type="match status" value="1"/>
</dbReference>
<dbReference type="InterPro" id="IPR036097">
    <property type="entry name" value="HisK_dim/P_sf"/>
</dbReference>
<dbReference type="InterPro" id="IPR004358">
    <property type="entry name" value="Sig_transdc_His_kin-like_C"/>
</dbReference>
<gene>
    <name evidence="14" type="ORF">Desaf_0755</name>
</gene>
<dbReference type="CDD" id="cd00082">
    <property type="entry name" value="HisKA"/>
    <property type="match status" value="1"/>
</dbReference>
<dbReference type="PANTHER" id="PTHR42878:SF7">
    <property type="entry name" value="SENSOR HISTIDINE KINASE GLRK"/>
    <property type="match status" value="1"/>
</dbReference>
<reference evidence="14 15" key="1">
    <citation type="journal article" date="2011" name="J. Bacteriol.">
        <title>Genome sequence of the mercury-methylating and pleomorphic Desulfovibrio africanus Strain Walvis Bay.</title>
        <authorList>
            <person name="Brown S.D."/>
            <person name="Wall J.D."/>
            <person name="Kucken A.M."/>
            <person name="Gilmour C.C."/>
            <person name="Podar M."/>
            <person name="Brandt C.C."/>
            <person name="Teshima H."/>
            <person name="Detter J.C."/>
            <person name="Han C.S."/>
            <person name="Land M.L."/>
            <person name="Lucas S."/>
            <person name="Han J."/>
            <person name="Pennacchio L."/>
            <person name="Nolan M."/>
            <person name="Pitluck S."/>
            <person name="Woyke T."/>
            <person name="Goodwin L."/>
            <person name="Palumbo A.V."/>
            <person name="Elias D.A."/>
        </authorList>
    </citation>
    <scope>NUCLEOTIDE SEQUENCE [LARGE SCALE GENOMIC DNA]</scope>
    <source>
        <strain evidence="14 15">Walvis Bay</strain>
    </source>
</reference>
<dbReference type="Gene3D" id="3.30.565.10">
    <property type="entry name" value="Histidine kinase-like ATPase, C-terminal domain"/>
    <property type="match status" value="1"/>
</dbReference>
<dbReference type="Pfam" id="PF00672">
    <property type="entry name" value="HAMP"/>
    <property type="match status" value="1"/>
</dbReference>
<dbReference type="GO" id="GO:0007234">
    <property type="term" value="P:osmosensory signaling via phosphorelay pathway"/>
    <property type="evidence" value="ECO:0007669"/>
    <property type="project" value="TreeGrafter"/>
</dbReference>
<dbReference type="InterPro" id="IPR050351">
    <property type="entry name" value="BphY/WalK/GraS-like"/>
</dbReference>
<dbReference type="Gene3D" id="6.10.340.10">
    <property type="match status" value="1"/>
</dbReference>
<keyword evidence="11" id="KW-0472">Membrane</keyword>
<dbReference type="InterPro" id="IPR003594">
    <property type="entry name" value="HATPase_dom"/>
</dbReference>
<keyword evidence="11" id="KW-0812">Transmembrane</keyword>
<evidence type="ECO:0000259" key="13">
    <source>
        <dbReference type="PROSITE" id="PS50885"/>
    </source>
</evidence>
<dbReference type="Pfam" id="PF02518">
    <property type="entry name" value="HATPase_c"/>
    <property type="match status" value="1"/>
</dbReference>
<feature type="domain" description="HAMP" evidence="13">
    <location>
        <begin position="245"/>
        <end position="297"/>
    </location>
</feature>
<evidence type="ECO:0000256" key="9">
    <source>
        <dbReference type="ARBA" id="ARBA00023012"/>
    </source>
</evidence>
<dbReference type="Gene3D" id="1.10.287.130">
    <property type="match status" value="1"/>
</dbReference>
<evidence type="ECO:0000256" key="10">
    <source>
        <dbReference type="SAM" id="MobiDB-lite"/>
    </source>
</evidence>
<dbReference type="SMART" id="SM00387">
    <property type="entry name" value="HATPase_c"/>
    <property type="match status" value="1"/>
</dbReference>
<dbReference type="InterPro" id="IPR003660">
    <property type="entry name" value="HAMP_dom"/>
</dbReference>
<dbReference type="GO" id="GO:0005524">
    <property type="term" value="F:ATP binding"/>
    <property type="evidence" value="ECO:0007669"/>
    <property type="project" value="UniProtKB-KW"/>
</dbReference>
<dbReference type="GO" id="GO:0030295">
    <property type="term" value="F:protein kinase activator activity"/>
    <property type="evidence" value="ECO:0007669"/>
    <property type="project" value="TreeGrafter"/>
</dbReference>
<dbReference type="InterPro" id="IPR005467">
    <property type="entry name" value="His_kinase_dom"/>
</dbReference>
<evidence type="ECO:0000256" key="11">
    <source>
        <dbReference type="SAM" id="Phobius"/>
    </source>
</evidence>
<dbReference type="HOGENOM" id="CLU_000445_89_23_7"/>